<dbReference type="SMART" id="SM00490">
    <property type="entry name" value="HELICc"/>
    <property type="match status" value="1"/>
</dbReference>
<dbReference type="GO" id="GO:0016787">
    <property type="term" value="F:hydrolase activity"/>
    <property type="evidence" value="ECO:0007669"/>
    <property type="project" value="UniProtKB-KW"/>
</dbReference>
<evidence type="ECO:0000256" key="8">
    <source>
        <dbReference type="ARBA" id="ARBA00022884"/>
    </source>
</evidence>
<comment type="domain">
    <text evidence="11">The Q motif is unique to and characteristic of the DEAD box family of RNA helicases and controls ATP binding and hydrolysis.</text>
</comment>
<evidence type="ECO:0000256" key="9">
    <source>
        <dbReference type="PROSITE-ProRule" id="PRU00552"/>
    </source>
</evidence>
<keyword evidence="6 10" id="KW-0347">Helicase</keyword>
<dbReference type="InterPro" id="IPR000629">
    <property type="entry name" value="RNA-helicase_DEAD-box_CS"/>
</dbReference>
<feature type="short sequence motif" description="Q motif" evidence="9">
    <location>
        <begin position="128"/>
        <end position="157"/>
    </location>
</feature>
<dbReference type="AlphaFoldDB" id="A0A916DZV8"/>
<evidence type="ECO:0000259" key="14">
    <source>
        <dbReference type="PROSITE" id="PS51195"/>
    </source>
</evidence>
<evidence type="ECO:0000259" key="13">
    <source>
        <dbReference type="PROSITE" id="PS51194"/>
    </source>
</evidence>
<dbReference type="PROSITE" id="PS51194">
    <property type="entry name" value="HELICASE_CTER"/>
    <property type="match status" value="1"/>
</dbReference>
<feature type="domain" description="Helicase C-terminal" evidence="13">
    <location>
        <begin position="420"/>
        <end position="602"/>
    </location>
</feature>
<dbReference type="Pfam" id="PF13959">
    <property type="entry name" value="CTE_SPB4"/>
    <property type="match status" value="1"/>
</dbReference>
<keyword evidence="7 10" id="KW-0067">ATP-binding</keyword>
<keyword evidence="5 10" id="KW-0378">Hydrolase</keyword>
<evidence type="ECO:0000256" key="1">
    <source>
        <dbReference type="ARBA" id="ARBA00004604"/>
    </source>
</evidence>
<evidence type="ECO:0000259" key="12">
    <source>
        <dbReference type="PROSITE" id="PS51192"/>
    </source>
</evidence>
<comment type="subcellular location">
    <subcellularLocation>
        <location evidence="1">Nucleus</location>
        <location evidence="1">Nucleolus</location>
    </subcellularLocation>
</comment>
<sequence>MDGSNNLILNLVTENSSDNERASLRSKLKNIGGGWKEKKKFRKFLKKEIQNNSTDKHKFFQKSTTTIAVNNNNSIQENNLNSQKNLINKSQIISSIFSYNPEIPNVRYDNNSKQMDHKPSNAPIDDTSSFKSMGLDNDLVENMKNKLGVEKPTNIQSKAIPILMSSINKNVEFDVIVQSETGSGKTLTYLLPIVHRLINITIDIQNNGLLSRSIGTLAIILTPTRELAIQVVSVLKYLINIPPSKFTSRHLNHWIVIGNVIGGEKKQSEKARLRKGINILVCTPGRLLDHLQNTKSFLVKNLCWLILDEADRLLELGFEETLQSIIKILDEKTINSETKNQIFSSSKFWPKRRQIILCSATLKDDVKRLAGYTLFNPIFIGGNDDFSFIEEKSEKNAKFNTPNQLKQSYIITPAKLRLVTLTAILKSTFKQIRNLMNRKIIVFVSCCDSVDFHFDLFMNAGKINELDDENSDDDKLKNNDQSISTIIPAKIFRLHGDLTQNVRTEIFNEFSRSNSGILFCTDVAARGLDLPDVAEIIQYDPPTDLKDYVHRVGRTARLGKEGEAILFILPSEIEYINVLKSQEIFAEPVRVETLLKSLATQNKRNKNEYEVVATDIQLNFERYVLSNSKRTTLAQKAYSSHIRAYATHVSTEKHIFHVKKLHLGHIAKSFGLREAPSNVNNNLVSSKKLDNKNDHKKEKIFNKEKKNSYDDQKNIKKRNFEIMNEFSVGNYGSMIGPTTKRKRKGFLQISKEMQETSNLIRRVLTYQIERL</sequence>
<dbReference type="GO" id="GO:0003723">
    <property type="term" value="F:RNA binding"/>
    <property type="evidence" value="ECO:0007669"/>
    <property type="project" value="UniProtKB-UniRule"/>
</dbReference>
<evidence type="ECO:0000256" key="2">
    <source>
        <dbReference type="ARBA" id="ARBA00022517"/>
    </source>
</evidence>
<dbReference type="InterPro" id="IPR014001">
    <property type="entry name" value="Helicase_ATP-bd"/>
</dbReference>
<feature type="domain" description="DEAD-box RNA helicase Q" evidence="14">
    <location>
        <begin position="128"/>
        <end position="157"/>
    </location>
</feature>
<dbReference type="Proteomes" id="UP000684084">
    <property type="component" value="Unassembled WGS sequence"/>
</dbReference>
<dbReference type="Pfam" id="PF00270">
    <property type="entry name" value="DEAD"/>
    <property type="match status" value="1"/>
</dbReference>
<dbReference type="VEuPathDB" id="FungiDB:RhiirFUN_004444"/>
<keyword evidence="8 11" id="KW-0694">RNA-binding</keyword>
<evidence type="ECO:0000256" key="11">
    <source>
        <dbReference type="RuleBase" id="RU365068"/>
    </source>
</evidence>
<dbReference type="PROSITE" id="PS51192">
    <property type="entry name" value="HELICASE_ATP_BIND_1"/>
    <property type="match status" value="1"/>
</dbReference>
<keyword evidence="3" id="KW-0698">rRNA processing</keyword>
<dbReference type="GO" id="GO:0005730">
    <property type="term" value="C:nucleolus"/>
    <property type="evidence" value="ECO:0007669"/>
    <property type="project" value="UniProtKB-SubCell"/>
</dbReference>
<dbReference type="GO" id="GO:0006364">
    <property type="term" value="P:rRNA processing"/>
    <property type="evidence" value="ECO:0007669"/>
    <property type="project" value="UniProtKB-KW"/>
</dbReference>
<comment type="function">
    <text evidence="11">RNA helicase.</text>
</comment>
<gene>
    <name evidence="15" type="ORF">CHRIB12_LOCUS1481</name>
</gene>
<dbReference type="InterPro" id="IPR014014">
    <property type="entry name" value="RNA_helicase_DEAD_Q_motif"/>
</dbReference>
<evidence type="ECO:0000256" key="7">
    <source>
        <dbReference type="ARBA" id="ARBA00022840"/>
    </source>
</evidence>
<proteinExistence type="inferred from homology"/>
<dbReference type="PANTHER" id="PTHR24031">
    <property type="entry name" value="RNA HELICASE"/>
    <property type="match status" value="1"/>
</dbReference>
<comment type="similarity">
    <text evidence="10">Belongs to the DEAD box helicase family.</text>
</comment>
<evidence type="ECO:0000256" key="5">
    <source>
        <dbReference type="ARBA" id="ARBA00022801"/>
    </source>
</evidence>
<dbReference type="Pfam" id="PF00271">
    <property type="entry name" value="Helicase_C"/>
    <property type="match status" value="1"/>
</dbReference>
<dbReference type="OrthoDB" id="422663at2759"/>
<feature type="domain" description="Helicase ATP-binding" evidence="12">
    <location>
        <begin position="166"/>
        <end position="380"/>
    </location>
</feature>
<dbReference type="CDD" id="cd17949">
    <property type="entry name" value="DEADc_DDX31"/>
    <property type="match status" value="1"/>
</dbReference>
<name>A0A916DZV8_9GLOM</name>
<evidence type="ECO:0000313" key="16">
    <source>
        <dbReference type="Proteomes" id="UP000684084"/>
    </source>
</evidence>
<organism evidence="15 16">
    <name type="scientific">Rhizophagus irregularis</name>
    <dbReference type="NCBI Taxonomy" id="588596"/>
    <lineage>
        <taxon>Eukaryota</taxon>
        <taxon>Fungi</taxon>
        <taxon>Fungi incertae sedis</taxon>
        <taxon>Mucoromycota</taxon>
        <taxon>Glomeromycotina</taxon>
        <taxon>Glomeromycetes</taxon>
        <taxon>Glomerales</taxon>
        <taxon>Glomeraceae</taxon>
        <taxon>Rhizophagus</taxon>
    </lineage>
</organism>
<dbReference type="InterPro" id="IPR001650">
    <property type="entry name" value="Helicase_C-like"/>
</dbReference>
<dbReference type="GO" id="GO:0003724">
    <property type="term" value="F:RNA helicase activity"/>
    <property type="evidence" value="ECO:0007669"/>
    <property type="project" value="UniProtKB-EC"/>
</dbReference>
<accession>A0A916DZV8</accession>
<reference evidence="15" key="1">
    <citation type="submission" date="2020-05" db="EMBL/GenBank/DDBJ databases">
        <authorList>
            <person name="Rincon C."/>
            <person name="Sanders R I."/>
            <person name="Robbins C."/>
            <person name="Chaturvedi A."/>
        </authorList>
    </citation>
    <scope>NUCLEOTIDE SEQUENCE</scope>
    <source>
        <strain evidence="15">CHB12</strain>
    </source>
</reference>
<protein>
    <recommendedName>
        <fullName evidence="11">ATP-dependent RNA helicase</fullName>
        <ecNumber evidence="11">3.6.4.13</ecNumber>
    </recommendedName>
</protein>
<dbReference type="SMART" id="SM01178">
    <property type="entry name" value="DUF4217"/>
    <property type="match status" value="1"/>
</dbReference>
<comment type="catalytic activity">
    <reaction evidence="11">
        <text>ATP + H2O = ADP + phosphate + H(+)</text>
        <dbReference type="Rhea" id="RHEA:13065"/>
        <dbReference type="ChEBI" id="CHEBI:15377"/>
        <dbReference type="ChEBI" id="CHEBI:15378"/>
        <dbReference type="ChEBI" id="CHEBI:30616"/>
        <dbReference type="ChEBI" id="CHEBI:43474"/>
        <dbReference type="ChEBI" id="CHEBI:456216"/>
        <dbReference type="EC" id="3.6.4.13"/>
    </reaction>
</comment>
<dbReference type="PROSITE" id="PS00039">
    <property type="entry name" value="DEAD_ATP_HELICASE"/>
    <property type="match status" value="1"/>
</dbReference>
<evidence type="ECO:0000256" key="10">
    <source>
        <dbReference type="RuleBase" id="RU000492"/>
    </source>
</evidence>
<comment type="caution">
    <text evidence="15">The sequence shown here is derived from an EMBL/GenBank/DDBJ whole genome shotgun (WGS) entry which is preliminary data.</text>
</comment>
<dbReference type="EC" id="3.6.4.13" evidence="11"/>
<dbReference type="InterPro" id="IPR025313">
    <property type="entry name" value="SPB4-like_CTE"/>
</dbReference>
<dbReference type="EMBL" id="CAGKOT010000002">
    <property type="protein sequence ID" value="CAB5310272.1"/>
    <property type="molecule type" value="Genomic_DNA"/>
</dbReference>
<dbReference type="GO" id="GO:0005524">
    <property type="term" value="F:ATP binding"/>
    <property type="evidence" value="ECO:0007669"/>
    <property type="project" value="UniProtKB-UniRule"/>
</dbReference>
<dbReference type="PROSITE" id="PS51195">
    <property type="entry name" value="Q_MOTIF"/>
    <property type="match status" value="1"/>
</dbReference>
<evidence type="ECO:0000256" key="6">
    <source>
        <dbReference type="ARBA" id="ARBA00022806"/>
    </source>
</evidence>
<evidence type="ECO:0000256" key="4">
    <source>
        <dbReference type="ARBA" id="ARBA00022741"/>
    </source>
</evidence>
<dbReference type="InterPro" id="IPR011545">
    <property type="entry name" value="DEAD/DEAH_box_helicase_dom"/>
</dbReference>
<dbReference type="CDD" id="cd18787">
    <property type="entry name" value="SF2_C_DEAD"/>
    <property type="match status" value="1"/>
</dbReference>
<keyword evidence="2" id="KW-0690">Ribosome biogenesis</keyword>
<keyword evidence="4 10" id="KW-0547">Nucleotide-binding</keyword>
<evidence type="ECO:0000313" key="15">
    <source>
        <dbReference type="EMBL" id="CAB5310272.1"/>
    </source>
</evidence>
<evidence type="ECO:0000256" key="3">
    <source>
        <dbReference type="ARBA" id="ARBA00022552"/>
    </source>
</evidence>
<dbReference type="SMART" id="SM00487">
    <property type="entry name" value="DEXDc"/>
    <property type="match status" value="1"/>
</dbReference>